<evidence type="ECO:0000256" key="1">
    <source>
        <dbReference type="ARBA" id="ARBA00022679"/>
    </source>
</evidence>
<dbReference type="PROSITE" id="PS51186">
    <property type="entry name" value="GNAT"/>
    <property type="match status" value="2"/>
</dbReference>
<dbReference type="EMBL" id="JAKIJS010000001">
    <property type="protein sequence ID" value="MCF6137715.1"/>
    <property type="molecule type" value="Genomic_DNA"/>
</dbReference>
<comment type="caution">
    <text evidence="4">The sequence shown here is derived from an EMBL/GenBank/DDBJ whole genome shotgun (WGS) entry which is preliminary data.</text>
</comment>
<keyword evidence="1" id="KW-0808">Transferase</keyword>
<evidence type="ECO:0000259" key="3">
    <source>
        <dbReference type="PROSITE" id="PS51186"/>
    </source>
</evidence>
<keyword evidence="2" id="KW-0012">Acyltransferase</keyword>
<evidence type="ECO:0000256" key="2">
    <source>
        <dbReference type="ARBA" id="ARBA00023315"/>
    </source>
</evidence>
<dbReference type="CDD" id="cd04301">
    <property type="entry name" value="NAT_SF"/>
    <property type="match status" value="2"/>
</dbReference>
<reference evidence="4 5" key="1">
    <citation type="submission" date="2022-01" db="EMBL/GenBank/DDBJ databases">
        <title>Alkalihalobacillus sp. EGI L200015, a novel bacterium isolated from a salt lake sediment.</title>
        <authorList>
            <person name="Gao L."/>
            <person name="Fang B.-Z."/>
            <person name="Li W.-J."/>
        </authorList>
    </citation>
    <scope>NUCLEOTIDE SEQUENCE [LARGE SCALE GENOMIC DNA]</scope>
    <source>
        <strain evidence="4 5">KCTC 12718</strain>
    </source>
</reference>
<evidence type="ECO:0000313" key="5">
    <source>
        <dbReference type="Proteomes" id="UP001649381"/>
    </source>
</evidence>
<dbReference type="InterPro" id="IPR050680">
    <property type="entry name" value="YpeA/RimI_acetyltransf"/>
</dbReference>
<dbReference type="InterPro" id="IPR016181">
    <property type="entry name" value="Acyl_CoA_acyltransferase"/>
</dbReference>
<dbReference type="PANTHER" id="PTHR43420">
    <property type="entry name" value="ACETYLTRANSFERASE"/>
    <property type="match status" value="1"/>
</dbReference>
<evidence type="ECO:0000313" key="4">
    <source>
        <dbReference type="EMBL" id="MCF6137715.1"/>
    </source>
</evidence>
<keyword evidence="5" id="KW-1185">Reference proteome</keyword>
<organism evidence="4 5">
    <name type="scientific">Pseudalkalibacillus berkeleyi</name>
    <dbReference type="NCBI Taxonomy" id="1069813"/>
    <lineage>
        <taxon>Bacteria</taxon>
        <taxon>Bacillati</taxon>
        <taxon>Bacillota</taxon>
        <taxon>Bacilli</taxon>
        <taxon>Bacillales</taxon>
        <taxon>Fictibacillaceae</taxon>
        <taxon>Pseudalkalibacillus</taxon>
    </lineage>
</organism>
<feature type="domain" description="N-acetyltransferase" evidence="3">
    <location>
        <begin position="10"/>
        <end position="165"/>
    </location>
</feature>
<feature type="domain" description="N-acetyltransferase" evidence="3">
    <location>
        <begin position="163"/>
        <end position="298"/>
    </location>
</feature>
<name>A0ABS9H199_9BACL</name>
<accession>A0ABS9H199</accession>
<dbReference type="Proteomes" id="UP001649381">
    <property type="component" value="Unassembled WGS sequence"/>
</dbReference>
<gene>
    <name evidence="4" type="ORF">L2716_08230</name>
</gene>
<protein>
    <submittedName>
        <fullName evidence="4">GNAT family N-acetyltransferase</fullName>
    </submittedName>
</protein>
<dbReference type="RefSeq" id="WP_236333528.1">
    <property type="nucleotide sequence ID" value="NZ_JAKIJS010000001.1"/>
</dbReference>
<sequence>MKTIINPSIKLKSSLDREDYEDILTLREYCLEKEHVTLKLELDYKLNKSFNESIGKDKINEFMFYDGGKLIGYMGICQFGSETIEVNGMVHPDFRRMGVFKRLFSLVQDEWNKRKSQHMLLLCDRTSTPGINFIKNTGAQYENSEYEMFWGGEARGATVMKNLKLRKALNQDAKEIARQNAIYFQVNSLEEELTLTEEESKHGMDTFLAELNQSVIGKVHMEVQSGVGGIYGLGVLPEYRGKGFGRDILMKAIEKLKEKQVQQIMLQVAVKNMNALNLYQSCGFKETSTMDYFKLTKK</sequence>
<dbReference type="Pfam" id="PF00583">
    <property type="entry name" value="Acetyltransf_1"/>
    <property type="match status" value="2"/>
</dbReference>
<proteinExistence type="predicted"/>
<dbReference type="InterPro" id="IPR000182">
    <property type="entry name" value="GNAT_dom"/>
</dbReference>
<dbReference type="SUPFAM" id="SSF55729">
    <property type="entry name" value="Acyl-CoA N-acyltransferases (Nat)"/>
    <property type="match status" value="2"/>
</dbReference>
<dbReference type="Gene3D" id="3.40.630.30">
    <property type="match status" value="2"/>
</dbReference>